<feature type="domain" description="EF-hand" evidence="2">
    <location>
        <begin position="72"/>
        <end position="107"/>
    </location>
</feature>
<dbReference type="PROSITE" id="PS50222">
    <property type="entry name" value="EF_HAND_2"/>
    <property type="match status" value="1"/>
</dbReference>
<dbReference type="Gene3D" id="1.10.238.10">
    <property type="entry name" value="EF-hand"/>
    <property type="match status" value="1"/>
</dbReference>
<dbReference type="EMBL" id="MPUH01000015">
    <property type="protein sequence ID" value="OMJ95255.1"/>
    <property type="molecule type" value="Genomic_DNA"/>
</dbReference>
<protein>
    <recommendedName>
        <fullName evidence="2">EF-hand domain-containing protein</fullName>
    </recommendedName>
</protein>
<dbReference type="OrthoDB" id="435273at2759"/>
<dbReference type="InterPro" id="IPR002048">
    <property type="entry name" value="EF_hand_dom"/>
</dbReference>
<dbReference type="GO" id="GO:0005509">
    <property type="term" value="F:calcium ion binding"/>
    <property type="evidence" value="ECO:0007669"/>
    <property type="project" value="InterPro"/>
</dbReference>
<evidence type="ECO:0000256" key="1">
    <source>
        <dbReference type="SAM" id="MobiDB-lite"/>
    </source>
</evidence>
<feature type="region of interest" description="Disordered" evidence="1">
    <location>
        <begin position="1"/>
        <end position="32"/>
    </location>
</feature>
<keyword evidence="4" id="KW-1185">Reference proteome</keyword>
<feature type="compositionally biased region" description="Polar residues" evidence="1">
    <location>
        <begin position="9"/>
        <end position="32"/>
    </location>
</feature>
<accession>A0A1R2D1W5</accession>
<organism evidence="3 4">
    <name type="scientific">Stentor coeruleus</name>
    <dbReference type="NCBI Taxonomy" id="5963"/>
    <lineage>
        <taxon>Eukaryota</taxon>
        <taxon>Sar</taxon>
        <taxon>Alveolata</taxon>
        <taxon>Ciliophora</taxon>
        <taxon>Postciliodesmatophora</taxon>
        <taxon>Heterotrichea</taxon>
        <taxon>Heterotrichida</taxon>
        <taxon>Stentoridae</taxon>
        <taxon>Stentor</taxon>
    </lineage>
</organism>
<dbReference type="SUPFAM" id="SSF47473">
    <property type="entry name" value="EF-hand"/>
    <property type="match status" value="1"/>
</dbReference>
<dbReference type="Proteomes" id="UP000187209">
    <property type="component" value="Unassembled WGS sequence"/>
</dbReference>
<comment type="caution">
    <text evidence="3">The sequence shown here is derived from an EMBL/GenBank/DDBJ whole genome shotgun (WGS) entry which is preliminary data.</text>
</comment>
<proteinExistence type="predicted"/>
<evidence type="ECO:0000259" key="2">
    <source>
        <dbReference type="PROSITE" id="PS50222"/>
    </source>
</evidence>
<dbReference type="AlphaFoldDB" id="A0A1R2D1W5"/>
<gene>
    <name evidence="3" type="ORF">SteCoe_1470</name>
</gene>
<evidence type="ECO:0000313" key="4">
    <source>
        <dbReference type="Proteomes" id="UP000187209"/>
    </source>
</evidence>
<evidence type="ECO:0000313" key="3">
    <source>
        <dbReference type="EMBL" id="OMJ95255.1"/>
    </source>
</evidence>
<reference evidence="3 4" key="1">
    <citation type="submission" date="2016-11" db="EMBL/GenBank/DDBJ databases">
        <title>The macronuclear genome of Stentor coeruleus: a giant cell with tiny introns.</title>
        <authorList>
            <person name="Slabodnick M."/>
            <person name="Ruby J.G."/>
            <person name="Reiff S.B."/>
            <person name="Swart E.C."/>
            <person name="Gosai S."/>
            <person name="Prabakaran S."/>
            <person name="Witkowska E."/>
            <person name="Larue G.E."/>
            <person name="Fisher S."/>
            <person name="Freeman R.M."/>
            <person name="Gunawardena J."/>
            <person name="Chu W."/>
            <person name="Stover N.A."/>
            <person name="Gregory B.D."/>
            <person name="Nowacki M."/>
            <person name="Derisi J."/>
            <person name="Roy S.W."/>
            <person name="Marshall W.F."/>
            <person name="Sood P."/>
        </authorList>
    </citation>
    <scope>NUCLEOTIDE SEQUENCE [LARGE SCALE GENOMIC DNA]</scope>
    <source>
        <strain evidence="3">WM001</strain>
    </source>
</reference>
<sequence>MKLEETSERQQFLTNPINMTSNYEPNSPESPQNTRITPFLNIKSISCFPTGITECTFDEFANIYEELMSEKALDDMLLNVFALFDIKKTGLIDSKDLQKVAEILGESIQNEEESKRLLMAINPEYQNGITFKEFKEFFINDIKNDENKS</sequence>
<dbReference type="InterPro" id="IPR011992">
    <property type="entry name" value="EF-hand-dom_pair"/>
</dbReference>
<name>A0A1R2D1W5_9CILI</name>